<evidence type="ECO:0000256" key="1">
    <source>
        <dbReference type="ARBA" id="ARBA00000085"/>
    </source>
</evidence>
<dbReference type="InterPro" id="IPR050398">
    <property type="entry name" value="HssS/ArlS-like"/>
</dbReference>
<keyword evidence="5" id="KW-0597">Phosphoprotein</keyword>
<evidence type="ECO:0000313" key="18">
    <source>
        <dbReference type="EMBL" id="QAV20420.1"/>
    </source>
</evidence>
<dbReference type="InterPro" id="IPR003661">
    <property type="entry name" value="HisK_dim/P_dom"/>
</dbReference>
<evidence type="ECO:0000259" key="15">
    <source>
        <dbReference type="PROSITE" id="PS50109"/>
    </source>
</evidence>
<gene>
    <name evidence="17" type="ORF">M5X16_03785</name>
    <name evidence="18" type="ORF">PC41400_23200</name>
</gene>
<accession>A0A410X1D8</accession>
<dbReference type="InterPro" id="IPR005467">
    <property type="entry name" value="His_kinase_dom"/>
</dbReference>
<dbReference type="GeneID" id="95377702"/>
<dbReference type="InterPro" id="IPR057640">
    <property type="entry name" value="Cache_WalK"/>
</dbReference>
<dbReference type="Gene3D" id="3.30.450.20">
    <property type="entry name" value="PAS domain"/>
    <property type="match status" value="1"/>
</dbReference>
<dbReference type="InterPro" id="IPR004358">
    <property type="entry name" value="Sig_transdc_His_kin-like_C"/>
</dbReference>
<dbReference type="OrthoDB" id="2359336at2"/>
<evidence type="ECO:0000313" key="20">
    <source>
        <dbReference type="Proteomes" id="UP001527202"/>
    </source>
</evidence>
<dbReference type="Proteomes" id="UP001527202">
    <property type="component" value="Unassembled WGS sequence"/>
</dbReference>
<dbReference type="Pfam" id="PF00512">
    <property type="entry name" value="HisKA"/>
    <property type="match status" value="1"/>
</dbReference>
<dbReference type="KEGG" id="pchi:PC41400_23200"/>
<dbReference type="SMART" id="SM00387">
    <property type="entry name" value="HATPase_c"/>
    <property type="match status" value="1"/>
</dbReference>
<dbReference type="InterPro" id="IPR036097">
    <property type="entry name" value="HisK_dim/P_sf"/>
</dbReference>
<evidence type="ECO:0000256" key="11">
    <source>
        <dbReference type="ARBA" id="ARBA00022989"/>
    </source>
</evidence>
<dbReference type="AlphaFoldDB" id="A0A410X1D8"/>
<comment type="subcellular location">
    <subcellularLocation>
        <location evidence="2">Cell membrane</location>
        <topology evidence="2">Multi-pass membrane protein</topology>
    </subcellularLocation>
</comment>
<dbReference type="RefSeq" id="WP_053228710.1">
    <property type="nucleotide sequence ID" value="NZ_CP026520.1"/>
</dbReference>
<name>A0A410X1D8_9BACL</name>
<dbReference type="CDD" id="cd00075">
    <property type="entry name" value="HATPase"/>
    <property type="match status" value="1"/>
</dbReference>
<dbReference type="SUPFAM" id="SSF158472">
    <property type="entry name" value="HAMP domain-like"/>
    <property type="match status" value="1"/>
</dbReference>
<dbReference type="CDD" id="cd00082">
    <property type="entry name" value="HisKA"/>
    <property type="match status" value="1"/>
</dbReference>
<evidence type="ECO:0000256" key="12">
    <source>
        <dbReference type="ARBA" id="ARBA00023012"/>
    </source>
</evidence>
<dbReference type="EMBL" id="JAMDMJ010000003">
    <property type="protein sequence ID" value="MCY9594896.1"/>
    <property type="molecule type" value="Genomic_DNA"/>
</dbReference>
<keyword evidence="7 14" id="KW-0812">Transmembrane</keyword>
<protein>
    <recommendedName>
        <fullName evidence="3">histidine kinase</fullName>
        <ecNumber evidence="3">2.7.13.3</ecNumber>
    </recommendedName>
</protein>
<keyword evidence="9 18" id="KW-0418">Kinase</keyword>
<dbReference type="Gene3D" id="1.10.287.130">
    <property type="match status" value="1"/>
</dbReference>
<dbReference type="FunFam" id="3.30.565.10:FF:000006">
    <property type="entry name" value="Sensor histidine kinase WalK"/>
    <property type="match status" value="1"/>
</dbReference>
<keyword evidence="8" id="KW-0547">Nucleotide-binding</keyword>
<feature type="domain" description="HAMP" evidence="16">
    <location>
        <begin position="188"/>
        <end position="240"/>
    </location>
</feature>
<evidence type="ECO:0000256" key="6">
    <source>
        <dbReference type="ARBA" id="ARBA00022679"/>
    </source>
</evidence>
<keyword evidence="4" id="KW-1003">Cell membrane</keyword>
<dbReference type="SMART" id="SM00388">
    <property type="entry name" value="HisKA"/>
    <property type="match status" value="1"/>
</dbReference>
<evidence type="ECO:0000256" key="3">
    <source>
        <dbReference type="ARBA" id="ARBA00012438"/>
    </source>
</evidence>
<dbReference type="InterPro" id="IPR003594">
    <property type="entry name" value="HATPase_dom"/>
</dbReference>
<dbReference type="InterPro" id="IPR003660">
    <property type="entry name" value="HAMP_dom"/>
</dbReference>
<organism evidence="18 19">
    <name type="scientific">Paenibacillus chitinolyticus</name>
    <dbReference type="NCBI Taxonomy" id="79263"/>
    <lineage>
        <taxon>Bacteria</taxon>
        <taxon>Bacillati</taxon>
        <taxon>Bacillota</taxon>
        <taxon>Bacilli</taxon>
        <taxon>Bacillales</taxon>
        <taxon>Paenibacillaceae</taxon>
        <taxon>Paenibacillus</taxon>
    </lineage>
</organism>
<evidence type="ECO:0000256" key="4">
    <source>
        <dbReference type="ARBA" id="ARBA00022475"/>
    </source>
</evidence>
<evidence type="ECO:0000256" key="2">
    <source>
        <dbReference type="ARBA" id="ARBA00004651"/>
    </source>
</evidence>
<evidence type="ECO:0000256" key="9">
    <source>
        <dbReference type="ARBA" id="ARBA00022777"/>
    </source>
</evidence>
<keyword evidence="11 14" id="KW-1133">Transmembrane helix</keyword>
<keyword evidence="10" id="KW-0067">ATP-binding</keyword>
<keyword evidence="13 14" id="KW-0472">Membrane</keyword>
<dbReference type="SMART" id="SM00304">
    <property type="entry name" value="HAMP"/>
    <property type="match status" value="1"/>
</dbReference>
<dbReference type="EMBL" id="CP026520">
    <property type="protein sequence ID" value="QAV20420.1"/>
    <property type="molecule type" value="Genomic_DNA"/>
</dbReference>
<keyword evidence="6" id="KW-0808">Transferase</keyword>
<evidence type="ECO:0000256" key="14">
    <source>
        <dbReference type="SAM" id="Phobius"/>
    </source>
</evidence>
<evidence type="ECO:0000313" key="17">
    <source>
        <dbReference type="EMBL" id="MCY9594896.1"/>
    </source>
</evidence>
<feature type="domain" description="Histidine kinase" evidence="15">
    <location>
        <begin position="248"/>
        <end position="462"/>
    </location>
</feature>
<comment type="catalytic activity">
    <reaction evidence="1">
        <text>ATP + protein L-histidine = ADP + protein N-phospho-L-histidine.</text>
        <dbReference type="EC" id="2.7.13.3"/>
    </reaction>
</comment>
<dbReference type="Proteomes" id="UP000288943">
    <property type="component" value="Chromosome"/>
</dbReference>
<dbReference type="Pfam" id="PF02518">
    <property type="entry name" value="HATPase_c"/>
    <property type="match status" value="1"/>
</dbReference>
<reference evidence="17 20" key="2">
    <citation type="submission" date="2022-05" db="EMBL/GenBank/DDBJ databases">
        <title>Genome Sequencing of Bee-Associated Microbes.</title>
        <authorList>
            <person name="Dunlap C."/>
        </authorList>
    </citation>
    <scope>NUCLEOTIDE SEQUENCE [LARGE SCALE GENOMIC DNA]</scope>
    <source>
        <strain evidence="17 20">NRRL B-23120</strain>
    </source>
</reference>
<dbReference type="SUPFAM" id="SSF47384">
    <property type="entry name" value="Homodimeric domain of signal transducing histidine kinase"/>
    <property type="match status" value="1"/>
</dbReference>
<dbReference type="CDD" id="cd06225">
    <property type="entry name" value="HAMP"/>
    <property type="match status" value="1"/>
</dbReference>
<proteinExistence type="predicted"/>
<dbReference type="GO" id="GO:0005524">
    <property type="term" value="F:ATP binding"/>
    <property type="evidence" value="ECO:0007669"/>
    <property type="project" value="UniProtKB-KW"/>
</dbReference>
<dbReference type="Pfam" id="PF23846">
    <property type="entry name" value="Cache_WalK"/>
    <property type="match status" value="1"/>
</dbReference>
<dbReference type="PANTHER" id="PTHR45528">
    <property type="entry name" value="SENSOR HISTIDINE KINASE CPXA"/>
    <property type="match status" value="1"/>
</dbReference>
<keyword evidence="20" id="KW-1185">Reference proteome</keyword>
<evidence type="ECO:0000256" key="10">
    <source>
        <dbReference type="ARBA" id="ARBA00022840"/>
    </source>
</evidence>
<dbReference type="EC" id="2.7.13.3" evidence="3"/>
<dbReference type="InterPro" id="IPR036890">
    <property type="entry name" value="HATPase_C_sf"/>
</dbReference>
<dbReference type="GO" id="GO:0005886">
    <property type="term" value="C:plasma membrane"/>
    <property type="evidence" value="ECO:0007669"/>
    <property type="project" value="UniProtKB-SubCell"/>
</dbReference>
<dbReference type="SUPFAM" id="SSF55874">
    <property type="entry name" value="ATPase domain of HSP90 chaperone/DNA topoisomerase II/histidine kinase"/>
    <property type="match status" value="1"/>
</dbReference>
<evidence type="ECO:0000256" key="13">
    <source>
        <dbReference type="ARBA" id="ARBA00023136"/>
    </source>
</evidence>
<evidence type="ECO:0000313" key="19">
    <source>
        <dbReference type="Proteomes" id="UP000288943"/>
    </source>
</evidence>
<evidence type="ECO:0000256" key="7">
    <source>
        <dbReference type="ARBA" id="ARBA00022692"/>
    </source>
</evidence>
<dbReference type="Gene3D" id="1.10.8.500">
    <property type="entry name" value="HAMP domain in histidine kinase"/>
    <property type="match status" value="1"/>
</dbReference>
<keyword evidence="12" id="KW-0902">Two-component regulatory system</keyword>
<dbReference type="PRINTS" id="PR00344">
    <property type="entry name" value="BCTRLSENSOR"/>
</dbReference>
<dbReference type="FunFam" id="1.10.287.130:FF:000001">
    <property type="entry name" value="Two-component sensor histidine kinase"/>
    <property type="match status" value="1"/>
</dbReference>
<dbReference type="PROSITE" id="PS50885">
    <property type="entry name" value="HAMP"/>
    <property type="match status" value="1"/>
</dbReference>
<dbReference type="Pfam" id="PF00672">
    <property type="entry name" value="HAMP"/>
    <property type="match status" value="1"/>
</dbReference>
<feature type="transmembrane region" description="Helical" evidence="14">
    <location>
        <begin position="165"/>
        <end position="187"/>
    </location>
</feature>
<reference evidence="18 19" key="1">
    <citation type="submission" date="2018-01" db="EMBL/GenBank/DDBJ databases">
        <title>The whole genome sequencing and assembly of Paenibacillus chitinolyticus KCCM 41400 strain.</title>
        <authorList>
            <person name="Kim J.-Y."/>
            <person name="Park M.-K."/>
            <person name="Lee Y.-J."/>
            <person name="Yi H."/>
            <person name="Bahn Y.-S."/>
            <person name="Kim J.F."/>
            <person name="Lee D.-W."/>
        </authorList>
    </citation>
    <scope>NUCLEOTIDE SEQUENCE [LARGE SCALE GENOMIC DNA]</scope>
    <source>
        <strain evidence="18 19">KCCM 41400</strain>
    </source>
</reference>
<dbReference type="GO" id="GO:0000155">
    <property type="term" value="F:phosphorelay sensor kinase activity"/>
    <property type="evidence" value="ECO:0007669"/>
    <property type="project" value="InterPro"/>
</dbReference>
<dbReference type="PANTHER" id="PTHR45528:SF1">
    <property type="entry name" value="SENSOR HISTIDINE KINASE CPXA"/>
    <property type="match status" value="1"/>
</dbReference>
<evidence type="ECO:0000259" key="16">
    <source>
        <dbReference type="PROSITE" id="PS50885"/>
    </source>
</evidence>
<dbReference type="PROSITE" id="PS50109">
    <property type="entry name" value="HIS_KIN"/>
    <property type="match status" value="1"/>
</dbReference>
<sequence>MSSIRSKVVWNFLLIIVFIVLLLGGLFLGTIYQYYYGSALQALSERAKFTVDYNNRYNSLSPLQERARNILKELAKDEISRVEVVDLEGNLIRDSYGFTSKRKIDTSDVQSALLGEPGKWIGLNTDTKERIMALSYPLKNGDRVVGVLRFTTSIEQVDRMVMRTAWIIIGIGVAVILVSLAVSLLLANRIVRPIREVTDVAQSMAQGDFHNKAVKRHDDEVGHLADTLNYMADEILRNDRLKNEFISSISHELRTPLTSIKGWSETLVSGDLNEKEETLTGLSVISKETDRLIGLVEDLLDFSKLQSGNMKMHREPVDVNRLVKDIYQQFAGNCQRRRMELQISLAENSLYVFGDQNRLKQVLINLLDNAMKFTQENGVIRIMTRVEGSLVQLIVEDEGEGISPEAVKYVTEKFYKADNRQPGSGLGLSICQEIAQLHGGTLQVTSELGQGTTVTVELPRMPEEEKVL</sequence>
<dbReference type="Gene3D" id="3.30.565.10">
    <property type="entry name" value="Histidine kinase-like ATPase, C-terminal domain"/>
    <property type="match status" value="1"/>
</dbReference>
<evidence type="ECO:0000256" key="8">
    <source>
        <dbReference type="ARBA" id="ARBA00022741"/>
    </source>
</evidence>
<evidence type="ECO:0000256" key="5">
    <source>
        <dbReference type="ARBA" id="ARBA00022553"/>
    </source>
</evidence>
<feature type="transmembrane region" description="Helical" evidence="14">
    <location>
        <begin position="12"/>
        <end position="35"/>
    </location>
</feature>